<dbReference type="GeneID" id="92859306"/>
<accession>A0A1Y0YWT9</accession>
<reference evidence="1 4" key="2">
    <citation type="submission" date="2020-12" db="EMBL/GenBank/DDBJ databases">
        <title>FDA dAtabase for Regulatory Grade micrObial Sequences (FDA-ARGOS): Supporting development and validation of Infectious Disease Dx tests.</title>
        <authorList>
            <person name="Nelson B."/>
            <person name="Plummer A."/>
            <person name="Tallon L."/>
            <person name="Sadzewicz L."/>
            <person name="Zhao X."/>
            <person name="Boylan J."/>
            <person name="Ott S."/>
            <person name="Bowen H."/>
            <person name="Vavikolanu K."/>
            <person name="Mehta A."/>
            <person name="Aluvathingal J."/>
            <person name="Nadendla S."/>
            <person name="Myers T."/>
            <person name="Yan Y."/>
            <person name="Sichtig H."/>
        </authorList>
    </citation>
    <scope>NUCLEOTIDE SEQUENCE [LARGE SCALE GENOMIC DNA]</scope>
    <source>
        <strain evidence="1 4">FDAARGOS_923</strain>
    </source>
</reference>
<dbReference type="EMBL" id="CP065647">
    <property type="protein sequence ID" value="QPR73553.1"/>
    <property type="molecule type" value="Genomic_DNA"/>
</dbReference>
<sequence length="62" mass="6952">MYEYQTVSIAVGAFNGKLEKNYSDVIHEYAEKGWKLHSVFSVPSRAGGQVSSIELIFEKPKS</sequence>
<proteinExistence type="predicted"/>
<dbReference type="Pfam" id="PF13783">
    <property type="entry name" value="DUF4177"/>
    <property type="match status" value="1"/>
</dbReference>
<dbReference type="AlphaFoldDB" id="A0A1Y0YWT9"/>
<dbReference type="Proteomes" id="UP000595038">
    <property type="component" value="Chromosome"/>
</dbReference>
<evidence type="ECO:0000313" key="3">
    <source>
        <dbReference type="Proteomes" id="UP000435910"/>
    </source>
</evidence>
<protein>
    <submittedName>
        <fullName evidence="1">DUF4177 domain-containing protein</fullName>
    </submittedName>
</protein>
<organism evidence="2 3">
    <name type="scientific">Bacillus licheniformis</name>
    <dbReference type="NCBI Taxonomy" id="1402"/>
    <lineage>
        <taxon>Bacteria</taxon>
        <taxon>Bacillati</taxon>
        <taxon>Bacillota</taxon>
        <taxon>Bacilli</taxon>
        <taxon>Bacillales</taxon>
        <taxon>Bacillaceae</taxon>
        <taxon>Bacillus</taxon>
    </lineage>
</organism>
<reference evidence="2 3" key="1">
    <citation type="submission" date="2019-06" db="EMBL/GenBank/DDBJ databases">
        <title>Genome sequence analysis of &gt;100 Bacillus licheniformis strains suggests intrinsic resistance to this species.</title>
        <authorList>
            <person name="Wels M."/>
            <person name="Siezen R.J."/>
            <person name="Johansen E."/>
            <person name="Stuer-Lauridsen B."/>
            <person name="Bjerre K."/>
            <person name="Nielsen B.K.K."/>
        </authorList>
    </citation>
    <scope>NUCLEOTIDE SEQUENCE [LARGE SCALE GENOMIC DNA]</scope>
    <source>
        <strain evidence="2 3">BAC-16736</strain>
    </source>
</reference>
<dbReference type="RefSeq" id="WP_003186368.1">
    <property type="nucleotide sequence ID" value="NZ_BEXU01000002.1"/>
</dbReference>
<name>A0A1Y0YWT9_BACLI</name>
<gene>
    <name evidence="2" type="ORF">CHCC16736_2839</name>
    <name evidence="1" type="ORF">I6G80_04610</name>
</gene>
<dbReference type="Proteomes" id="UP000435910">
    <property type="component" value="Unassembled WGS sequence"/>
</dbReference>
<evidence type="ECO:0000313" key="1">
    <source>
        <dbReference type="EMBL" id="QPR73553.1"/>
    </source>
</evidence>
<evidence type="ECO:0000313" key="2">
    <source>
        <dbReference type="EMBL" id="TWL27518.1"/>
    </source>
</evidence>
<dbReference type="EMBL" id="NILC01000023">
    <property type="protein sequence ID" value="TWL27518.1"/>
    <property type="molecule type" value="Genomic_DNA"/>
</dbReference>
<dbReference type="InterPro" id="IPR025234">
    <property type="entry name" value="YjzH-like"/>
</dbReference>
<evidence type="ECO:0000313" key="4">
    <source>
        <dbReference type="Proteomes" id="UP000595038"/>
    </source>
</evidence>